<accession>A0A1C0Y559</accession>
<protein>
    <recommendedName>
        <fullName evidence="3">Phage protein</fullName>
    </recommendedName>
</protein>
<comment type="caution">
    <text evidence="1">The sequence shown here is derived from an EMBL/GenBank/DDBJ whole genome shotgun (WGS) entry which is preliminary data.</text>
</comment>
<organism evidence="1 2">
    <name type="scientific">Caryophanon tenue</name>
    <dbReference type="NCBI Taxonomy" id="33978"/>
    <lineage>
        <taxon>Bacteria</taxon>
        <taxon>Bacillati</taxon>
        <taxon>Bacillota</taxon>
        <taxon>Bacilli</taxon>
        <taxon>Bacillales</taxon>
        <taxon>Caryophanaceae</taxon>
        <taxon>Caryophanon</taxon>
    </lineage>
</organism>
<gene>
    <name evidence="1" type="ORF">A6M13_07555</name>
</gene>
<evidence type="ECO:0008006" key="3">
    <source>
        <dbReference type="Google" id="ProtNLM"/>
    </source>
</evidence>
<dbReference type="STRING" id="33978.A6M13_07555"/>
<dbReference type="EMBL" id="MASJ01000042">
    <property type="protein sequence ID" value="OCS82281.1"/>
    <property type="molecule type" value="Genomic_DNA"/>
</dbReference>
<evidence type="ECO:0000313" key="2">
    <source>
        <dbReference type="Proteomes" id="UP000093199"/>
    </source>
</evidence>
<name>A0A1C0Y559_9BACL</name>
<dbReference type="RefSeq" id="WP_066548627.1">
    <property type="nucleotide sequence ID" value="NZ_MASJ01000042.1"/>
</dbReference>
<evidence type="ECO:0000313" key="1">
    <source>
        <dbReference type="EMBL" id="OCS82281.1"/>
    </source>
</evidence>
<dbReference type="Proteomes" id="UP000093199">
    <property type="component" value="Unassembled WGS sequence"/>
</dbReference>
<keyword evidence="2" id="KW-1185">Reference proteome</keyword>
<reference evidence="1 2" key="1">
    <citation type="submission" date="2016-07" db="EMBL/GenBank/DDBJ databases">
        <title>Caryophanon tenue genome sequencing.</title>
        <authorList>
            <person name="Verma A."/>
            <person name="Pal Y."/>
            <person name="Krishnamurthi S."/>
        </authorList>
    </citation>
    <scope>NUCLEOTIDE SEQUENCE [LARGE SCALE GENOMIC DNA]</scope>
    <source>
        <strain evidence="1 2">DSM 14152</strain>
    </source>
</reference>
<dbReference type="AlphaFoldDB" id="A0A1C0Y559"/>
<sequence length="63" mass="7277">MTTYQYFAMAKYAKLSTMEMDDMSIGFVLGHIQEYMEMITPSKDKKAKVRKATQADIDKLKGF</sequence>
<proteinExistence type="predicted"/>